<evidence type="ECO:0000313" key="3">
    <source>
        <dbReference type="Proteomes" id="UP000257109"/>
    </source>
</evidence>
<dbReference type="EMBL" id="QJKJ01005777">
    <property type="protein sequence ID" value="RDX89046.1"/>
    <property type="molecule type" value="Genomic_DNA"/>
</dbReference>
<accession>A0A371GEW3</accession>
<dbReference type="Proteomes" id="UP000257109">
    <property type="component" value="Unassembled WGS sequence"/>
</dbReference>
<gene>
    <name evidence="2" type="ORF">CR513_29273</name>
</gene>
<evidence type="ECO:0000313" key="2">
    <source>
        <dbReference type="EMBL" id="RDX89046.1"/>
    </source>
</evidence>
<dbReference type="AlphaFoldDB" id="A0A371GEW3"/>
<feature type="non-terminal residue" evidence="2">
    <location>
        <position position="1"/>
    </location>
</feature>
<protein>
    <submittedName>
        <fullName evidence="2">Uncharacterized protein</fullName>
    </submittedName>
</protein>
<comment type="caution">
    <text evidence="2">The sequence shown here is derived from an EMBL/GenBank/DDBJ whole genome shotgun (WGS) entry which is preliminary data.</text>
</comment>
<dbReference type="OrthoDB" id="998583at2759"/>
<feature type="chain" id="PRO_5016953571" evidence="1">
    <location>
        <begin position="28"/>
        <end position="82"/>
    </location>
</feature>
<reference evidence="2" key="1">
    <citation type="submission" date="2018-05" db="EMBL/GenBank/DDBJ databases">
        <title>Draft genome of Mucuna pruriens seed.</title>
        <authorList>
            <person name="Nnadi N.E."/>
            <person name="Vos R."/>
            <person name="Hasami M.H."/>
            <person name="Devisetty U.K."/>
            <person name="Aguiy J.C."/>
        </authorList>
    </citation>
    <scope>NUCLEOTIDE SEQUENCE [LARGE SCALE GENOMIC DNA]</scope>
    <source>
        <strain evidence="2">JCA_2017</strain>
    </source>
</reference>
<proteinExistence type="predicted"/>
<organism evidence="2 3">
    <name type="scientific">Mucuna pruriens</name>
    <name type="common">Velvet bean</name>
    <name type="synonym">Dolichos pruriens</name>
    <dbReference type="NCBI Taxonomy" id="157652"/>
    <lineage>
        <taxon>Eukaryota</taxon>
        <taxon>Viridiplantae</taxon>
        <taxon>Streptophyta</taxon>
        <taxon>Embryophyta</taxon>
        <taxon>Tracheophyta</taxon>
        <taxon>Spermatophyta</taxon>
        <taxon>Magnoliopsida</taxon>
        <taxon>eudicotyledons</taxon>
        <taxon>Gunneridae</taxon>
        <taxon>Pentapetalae</taxon>
        <taxon>rosids</taxon>
        <taxon>fabids</taxon>
        <taxon>Fabales</taxon>
        <taxon>Fabaceae</taxon>
        <taxon>Papilionoideae</taxon>
        <taxon>50 kb inversion clade</taxon>
        <taxon>NPAAA clade</taxon>
        <taxon>indigoferoid/millettioid clade</taxon>
        <taxon>Phaseoleae</taxon>
        <taxon>Mucuna</taxon>
    </lineage>
</organism>
<sequence>MAMKKNLWIALVTIMFVLSSQPCFVHSRVLRSKVVADNCVELKGSGQSFSPIIRLDTLLNGAKFLTLLLMSIDSWTIDRDDN</sequence>
<keyword evidence="3" id="KW-1185">Reference proteome</keyword>
<evidence type="ECO:0000256" key="1">
    <source>
        <dbReference type="SAM" id="SignalP"/>
    </source>
</evidence>
<name>A0A371GEW3_MUCPR</name>
<keyword evidence="1" id="KW-0732">Signal</keyword>
<feature type="signal peptide" evidence="1">
    <location>
        <begin position="1"/>
        <end position="27"/>
    </location>
</feature>